<keyword evidence="2" id="KW-1185">Reference proteome</keyword>
<comment type="caution">
    <text evidence="1">The sequence shown here is derived from an EMBL/GenBank/DDBJ whole genome shotgun (WGS) entry which is preliminary data.</text>
</comment>
<protein>
    <submittedName>
        <fullName evidence="1">Uncharacterized protein</fullName>
    </submittedName>
</protein>
<accession>A0AAN8FBH5</accession>
<dbReference type="Proteomes" id="UP001331761">
    <property type="component" value="Unassembled WGS sequence"/>
</dbReference>
<gene>
    <name evidence="1" type="ORF">GCK32_005413</name>
</gene>
<dbReference type="EMBL" id="WIXE01012735">
    <property type="protein sequence ID" value="KAK5975697.1"/>
    <property type="molecule type" value="Genomic_DNA"/>
</dbReference>
<evidence type="ECO:0000313" key="1">
    <source>
        <dbReference type="EMBL" id="KAK5975697.1"/>
    </source>
</evidence>
<reference evidence="1 2" key="1">
    <citation type="submission" date="2019-10" db="EMBL/GenBank/DDBJ databases">
        <title>Assembly and Annotation for the nematode Trichostrongylus colubriformis.</title>
        <authorList>
            <person name="Martin J."/>
        </authorList>
    </citation>
    <scope>NUCLEOTIDE SEQUENCE [LARGE SCALE GENOMIC DNA]</scope>
    <source>
        <strain evidence="1">G859</strain>
        <tissue evidence="1">Whole worm</tissue>
    </source>
</reference>
<evidence type="ECO:0000313" key="2">
    <source>
        <dbReference type="Proteomes" id="UP001331761"/>
    </source>
</evidence>
<proteinExistence type="predicted"/>
<feature type="non-terminal residue" evidence="1">
    <location>
        <position position="1"/>
    </location>
</feature>
<sequence>ALRITWKTMTMWISLLPHWEQNRIGIQGMSWNCTISKIAGTRARSGSARVQREES</sequence>
<name>A0AAN8FBH5_TRICO</name>
<organism evidence="1 2">
    <name type="scientific">Trichostrongylus colubriformis</name>
    <name type="common">Black scour worm</name>
    <dbReference type="NCBI Taxonomy" id="6319"/>
    <lineage>
        <taxon>Eukaryota</taxon>
        <taxon>Metazoa</taxon>
        <taxon>Ecdysozoa</taxon>
        <taxon>Nematoda</taxon>
        <taxon>Chromadorea</taxon>
        <taxon>Rhabditida</taxon>
        <taxon>Rhabditina</taxon>
        <taxon>Rhabditomorpha</taxon>
        <taxon>Strongyloidea</taxon>
        <taxon>Trichostrongylidae</taxon>
        <taxon>Trichostrongylus</taxon>
    </lineage>
</organism>
<dbReference type="AlphaFoldDB" id="A0AAN8FBH5"/>